<evidence type="ECO:0000313" key="3">
    <source>
        <dbReference type="Proteomes" id="UP000199155"/>
    </source>
</evidence>
<sequence>MTHGGVRTQSASDARRSGSSGRMGCHRGPKGPEPEPDVAAPPHEGPFGPGHGPARPSPSLPPSGIVGVAAVHRPNVGICCCRCKHGWLIVEVPVPAAKSGTWTIPCGSAERDPRRSPRTAFRSAGLGAGRAEGRSPLGGTPGRAGEETPAQGRFRSGCAASYHRGRGSTDADSAAGRRTKELLPHLWPRPPALAVQAPLRGWSRIADNTAPATVLPACPVTPAPRRRGGRNDARS</sequence>
<accession>A0A1G8ZV43</accession>
<reference evidence="2 3" key="1">
    <citation type="submission" date="2016-10" db="EMBL/GenBank/DDBJ databases">
        <authorList>
            <person name="de Groot N.N."/>
        </authorList>
    </citation>
    <scope>NUCLEOTIDE SEQUENCE [LARGE SCALE GENOMIC DNA]</scope>
    <source>
        <strain evidence="2 3">CGMCC 4.5727</strain>
    </source>
</reference>
<dbReference type="STRING" id="417292.SAMN05421806_105212"/>
<organism evidence="2 3">
    <name type="scientific">Streptomyces indicus</name>
    <dbReference type="NCBI Taxonomy" id="417292"/>
    <lineage>
        <taxon>Bacteria</taxon>
        <taxon>Bacillati</taxon>
        <taxon>Actinomycetota</taxon>
        <taxon>Actinomycetes</taxon>
        <taxon>Kitasatosporales</taxon>
        <taxon>Streptomycetaceae</taxon>
        <taxon>Streptomyces</taxon>
    </lineage>
</organism>
<protein>
    <submittedName>
        <fullName evidence="2">Uncharacterized protein</fullName>
    </submittedName>
</protein>
<feature type="region of interest" description="Disordered" evidence="1">
    <location>
        <begin position="209"/>
        <end position="235"/>
    </location>
</feature>
<feature type="region of interest" description="Disordered" evidence="1">
    <location>
        <begin position="106"/>
        <end position="151"/>
    </location>
</feature>
<dbReference type="Proteomes" id="UP000199155">
    <property type="component" value="Unassembled WGS sequence"/>
</dbReference>
<dbReference type="EMBL" id="FNFF01000005">
    <property type="protein sequence ID" value="SDK18992.1"/>
    <property type="molecule type" value="Genomic_DNA"/>
</dbReference>
<feature type="region of interest" description="Disordered" evidence="1">
    <location>
        <begin position="1"/>
        <end position="61"/>
    </location>
</feature>
<gene>
    <name evidence="2" type="ORF">SAMN05421806_105212</name>
</gene>
<keyword evidence="3" id="KW-1185">Reference proteome</keyword>
<evidence type="ECO:0000256" key="1">
    <source>
        <dbReference type="SAM" id="MobiDB-lite"/>
    </source>
</evidence>
<proteinExistence type="predicted"/>
<evidence type="ECO:0000313" key="2">
    <source>
        <dbReference type="EMBL" id="SDK18992.1"/>
    </source>
</evidence>
<dbReference type="AlphaFoldDB" id="A0A1G8ZV43"/>
<name>A0A1G8ZV43_9ACTN</name>